<keyword evidence="2" id="KW-0472">Membrane</keyword>
<dbReference type="AlphaFoldDB" id="A0A6G1FRN8"/>
<accession>A0A6G1FRN8</accession>
<feature type="region of interest" description="Disordered" evidence="1">
    <location>
        <begin position="444"/>
        <end position="472"/>
    </location>
</feature>
<dbReference type="GeneID" id="54420950"/>
<feature type="region of interest" description="Disordered" evidence="1">
    <location>
        <begin position="22"/>
        <end position="52"/>
    </location>
</feature>
<reference evidence="3 5" key="1">
    <citation type="submission" date="2020-01" db="EMBL/GenBank/DDBJ databases">
        <authorList>
            <consortium name="DOE Joint Genome Institute"/>
            <person name="Haridas S."/>
            <person name="Albert R."/>
            <person name="Binder M."/>
            <person name="Bloem J."/>
            <person name="Labutti K."/>
            <person name="Salamov A."/>
            <person name="Andreopoulos B."/>
            <person name="Baker S.E."/>
            <person name="Barry K."/>
            <person name="Bills G."/>
            <person name="Bluhm B.H."/>
            <person name="Cannon C."/>
            <person name="Castanera R."/>
            <person name="Culley D.E."/>
            <person name="Daum C."/>
            <person name="Ezra D."/>
            <person name="Gonzalez J.B."/>
            <person name="Henrissat B."/>
            <person name="Kuo A."/>
            <person name="Liang C."/>
            <person name="Lipzen A."/>
            <person name="Lutzoni F."/>
            <person name="Magnuson J."/>
            <person name="Mondo S."/>
            <person name="Nolan M."/>
            <person name="Ohm R."/>
            <person name="Pangilinan J."/>
            <person name="Park H.-J."/>
            <person name="Ramirez L."/>
            <person name="Alfaro M."/>
            <person name="Sun H."/>
            <person name="Tritt A."/>
            <person name="Yoshinaga Y."/>
            <person name="Zwiers L.-H."/>
            <person name="Turgeon B.G."/>
            <person name="Goodwin S.B."/>
            <person name="Spatafora J.W."/>
            <person name="Crous P.W."/>
            <person name="Grigoriev I.V."/>
        </authorList>
    </citation>
    <scope>NUCLEOTIDE SEQUENCE</scope>
    <source>
        <strain evidence="3 5">CBS 781.70</strain>
    </source>
</reference>
<organism evidence="3">
    <name type="scientific">Eremomyces bilateralis CBS 781.70</name>
    <dbReference type="NCBI Taxonomy" id="1392243"/>
    <lineage>
        <taxon>Eukaryota</taxon>
        <taxon>Fungi</taxon>
        <taxon>Dikarya</taxon>
        <taxon>Ascomycota</taxon>
        <taxon>Pezizomycotina</taxon>
        <taxon>Dothideomycetes</taxon>
        <taxon>Dothideomycetes incertae sedis</taxon>
        <taxon>Eremomycetales</taxon>
        <taxon>Eremomycetaceae</taxon>
        <taxon>Eremomyces</taxon>
    </lineage>
</organism>
<keyword evidence="2" id="KW-0812">Transmembrane</keyword>
<feature type="compositionally biased region" description="Basic and acidic residues" evidence="1">
    <location>
        <begin position="186"/>
        <end position="205"/>
    </location>
</feature>
<keyword evidence="2" id="KW-1133">Transmembrane helix</keyword>
<dbReference type="EMBL" id="ML975184">
    <property type="protein sequence ID" value="KAF1808443.1"/>
    <property type="molecule type" value="Genomic_DNA"/>
</dbReference>
<dbReference type="OrthoDB" id="5422510at2759"/>
<gene>
    <name evidence="3 5" type="ORF">P152DRAFT_462589</name>
</gene>
<reference evidence="5" key="3">
    <citation type="submission" date="2025-04" db="UniProtKB">
        <authorList>
            <consortium name="RefSeq"/>
        </authorList>
    </citation>
    <scope>IDENTIFICATION</scope>
    <source>
        <strain evidence="5">CBS 781.70</strain>
    </source>
</reference>
<evidence type="ECO:0000313" key="3">
    <source>
        <dbReference type="EMBL" id="KAF1808443.1"/>
    </source>
</evidence>
<evidence type="ECO:0000256" key="2">
    <source>
        <dbReference type="SAM" id="Phobius"/>
    </source>
</evidence>
<reference evidence="5" key="2">
    <citation type="submission" date="2020-04" db="EMBL/GenBank/DDBJ databases">
        <authorList>
            <consortium name="NCBI Genome Project"/>
        </authorList>
    </citation>
    <scope>NUCLEOTIDE SEQUENCE</scope>
    <source>
        <strain evidence="5">CBS 781.70</strain>
    </source>
</reference>
<keyword evidence="4" id="KW-1185">Reference proteome</keyword>
<name>A0A6G1FRN8_9PEZI</name>
<feature type="transmembrane region" description="Helical" evidence="2">
    <location>
        <begin position="221"/>
        <end position="239"/>
    </location>
</feature>
<protein>
    <submittedName>
        <fullName evidence="3 5">Uncharacterized protein</fullName>
    </submittedName>
</protein>
<evidence type="ECO:0000313" key="5">
    <source>
        <dbReference type="RefSeq" id="XP_033530074.1"/>
    </source>
</evidence>
<evidence type="ECO:0000256" key="1">
    <source>
        <dbReference type="SAM" id="MobiDB-lite"/>
    </source>
</evidence>
<feature type="region of interest" description="Disordered" evidence="1">
    <location>
        <begin position="177"/>
        <end position="212"/>
    </location>
</feature>
<dbReference type="PANTHER" id="PTHR42032">
    <property type="entry name" value="YALI0E30679P"/>
    <property type="match status" value="1"/>
</dbReference>
<proteinExistence type="predicted"/>
<dbReference type="RefSeq" id="XP_033530074.1">
    <property type="nucleotide sequence ID" value="XM_033680380.1"/>
</dbReference>
<sequence length="472" mass="52260">MTQEPPPPPPGITRAETIAVSSGVQRASMQWQRMGGRNYTRSSSTERSPPMLRRRSSLLSDFSLDEATTSLRSSTDNLLLPRANKTRSRIEHTTHEEPSHWHSAPLAFGLLPAVGGLLFKNGSAFVTDILLLGLAAIFLNWFVRLPWHWYYSAQAVQYLEPPPIAPPSDTIIEEEDDEIESLDQSGEPKAKKPPKEQPPRTDDQSNHAAQAASQELRKRELLALGACFSGPLLGAYLLHTIRGQLSRPSEGLVSNYNLTIFLLVSELRPCSHLIKMIQTQTLHLQRIVQSHGDTSLPPSSSEDLLSRITSLELQAAGTPGDHESKGSQPEWNATDIADDVYSNIQPQLDALTRAVRRYEKRATTQTIQTEARLQDLELRLRDAISLAAAAAESGQRPGLVTGVVHGVASAIMMPIHVLRSIFMYPLQMLNVSVSYLFDRISGRQQDQMKGGKRKGEVPGIGSHRVMTRQSKR</sequence>
<feature type="compositionally biased region" description="Polar residues" evidence="1">
    <location>
        <begin position="22"/>
        <end position="31"/>
    </location>
</feature>
<feature type="transmembrane region" description="Helical" evidence="2">
    <location>
        <begin position="125"/>
        <end position="143"/>
    </location>
</feature>
<dbReference type="Proteomes" id="UP000504638">
    <property type="component" value="Unplaced"/>
</dbReference>
<evidence type="ECO:0000313" key="4">
    <source>
        <dbReference type="Proteomes" id="UP000504638"/>
    </source>
</evidence>
<dbReference type="PANTHER" id="PTHR42032:SF1">
    <property type="entry name" value="YALI0E30679P"/>
    <property type="match status" value="1"/>
</dbReference>